<feature type="transmembrane region" description="Helical" evidence="20">
    <location>
        <begin position="291"/>
        <end position="314"/>
    </location>
</feature>
<dbReference type="InterPro" id="IPR036097">
    <property type="entry name" value="HisK_dim/P_sf"/>
</dbReference>
<dbReference type="InterPro" id="IPR000014">
    <property type="entry name" value="PAS"/>
</dbReference>
<dbReference type="SUPFAM" id="SSF47384">
    <property type="entry name" value="Homodimeric domain of signal transducing histidine kinase"/>
    <property type="match status" value="1"/>
</dbReference>
<evidence type="ECO:0000256" key="6">
    <source>
        <dbReference type="ARBA" id="ARBA00022553"/>
    </source>
</evidence>
<evidence type="ECO:0000256" key="11">
    <source>
        <dbReference type="ARBA" id="ARBA00022840"/>
    </source>
</evidence>
<dbReference type="Pfam" id="PF08448">
    <property type="entry name" value="PAS_4"/>
    <property type="match status" value="1"/>
</dbReference>
<keyword evidence="8 20" id="KW-0812">Transmembrane</keyword>
<dbReference type="SMART" id="SM00388">
    <property type="entry name" value="HisKA"/>
    <property type="match status" value="1"/>
</dbReference>
<accession>A0A2N7VXH8</accession>
<evidence type="ECO:0000256" key="10">
    <source>
        <dbReference type="ARBA" id="ARBA00022777"/>
    </source>
</evidence>
<dbReference type="Gene3D" id="1.20.120.160">
    <property type="entry name" value="HPT domain"/>
    <property type="match status" value="1"/>
</dbReference>
<evidence type="ECO:0000256" key="14">
    <source>
        <dbReference type="ARBA" id="ARBA00023026"/>
    </source>
</evidence>
<dbReference type="CDD" id="cd00082">
    <property type="entry name" value="HisKA"/>
    <property type="match status" value="1"/>
</dbReference>
<dbReference type="Pfam" id="PF00497">
    <property type="entry name" value="SBP_bac_3"/>
    <property type="match status" value="1"/>
</dbReference>
<keyword evidence="12 20" id="KW-1133">Transmembrane helix</keyword>
<evidence type="ECO:0000256" key="12">
    <source>
        <dbReference type="ARBA" id="ARBA00022989"/>
    </source>
</evidence>
<evidence type="ECO:0000259" key="23">
    <source>
        <dbReference type="PROSITE" id="PS50112"/>
    </source>
</evidence>
<dbReference type="InterPro" id="IPR035965">
    <property type="entry name" value="PAS-like_dom_sf"/>
</dbReference>
<keyword evidence="11" id="KW-0067">ATP-binding</keyword>
<evidence type="ECO:0000256" key="9">
    <source>
        <dbReference type="ARBA" id="ARBA00022729"/>
    </source>
</evidence>
<evidence type="ECO:0000313" key="26">
    <source>
        <dbReference type="Proteomes" id="UP000235347"/>
    </source>
</evidence>
<dbReference type="CDD" id="cd01007">
    <property type="entry name" value="PBP2_BvgS_HisK_like"/>
    <property type="match status" value="1"/>
</dbReference>
<dbReference type="SUPFAM" id="SSF55785">
    <property type="entry name" value="PYP-like sensor domain (PAS domain)"/>
    <property type="match status" value="2"/>
</dbReference>
<feature type="domain" description="Histidine kinase" evidence="21">
    <location>
        <begin position="611"/>
        <end position="832"/>
    </location>
</feature>
<proteinExistence type="predicted"/>
<dbReference type="SUPFAM" id="SSF47226">
    <property type="entry name" value="Histidine-containing phosphotransfer domain, HPT domain"/>
    <property type="match status" value="1"/>
</dbReference>
<keyword evidence="15 20" id="KW-0472">Membrane</keyword>
<dbReference type="InterPro" id="IPR001789">
    <property type="entry name" value="Sig_transdc_resp-reg_receiver"/>
</dbReference>
<dbReference type="InterPro" id="IPR003661">
    <property type="entry name" value="HisK_dim/P_dom"/>
</dbReference>
<keyword evidence="11" id="KW-0547">Nucleotide-binding</keyword>
<dbReference type="SMART" id="SM00387">
    <property type="entry name" value="HATPase_c"/>
    <property type="match status" value="1"/>
</dbReference>
<dbReference type="InterPro" id="IPR011006">
    <property type="entry name" value="CheY-like_superfamily"/>
</dbReference>
<dbReference type="SMART" id="SM00448">
    <property type="entry name" value="REC"/>
    <property type="match status" value="1"/>
</dbReference>
<dbReference type="PROSITE" id="PS50110">
    <property type="entry name" value="RESPONSE_REGULATORY"/>
    <property type="match status" value="1"/>
</dbReference>
<keyword evidence="9" id="KW-0732">Signal</keyword>
<dbReference type="PRINTS" id="PR00344">
    <property type="entry name" value="BCTRLSENSOR"/>
</dbReference>
<dbReference type="CDD" id="cd17546">
    <property type="entry name" value="REC_hyHK_CKI1_RcsC-like"/>
    <property type="match status" value="1"/>
</dbReference>
<dbReference type="Pfam" id="PF00512">
    <property type="entry name" value="HisKA"/>
    <property type="match status" value="1"/>
</dbReference>
<evidence type="ECO:0000259" key="22">
    <source>
        <dbReference type="PROSITE" id="PS50110"/>
    </source>
</evidence>
<dbReference type="EC" id="2.7.13.3" evidence="3"/>
<feature type="modified residue" description="4-aspartylphosphate" evidence="19">
    <location>
        <position position="913"/>
    </location>
</feature>
<dbReference type="AlphaFoldDB" id="A0A2N7VXH8"/>
<evidence type="ECO:0000256" key="20">
    <source>
        <dbReference type="SAM" id="Phobius"/>
    </source>
</evidence>
<sequence>MNAAFLSGLLRAGCRAAVCLFTTVVLVACPHPDHSDSPHPSHDLHLPLTQADRNYLASLPPLRLGVDPHWAPMAFVDQQGRIDGISADYLDFLQNTLGIRFRLVPTRSWGETIRLANEGRIDIVVAVSQFDGLAPGFALSVPYVRYPLVIVTGETAPFIGSLEDLEGAQVAIVGDLQTASVRFPGLPSVHGVSVGSAEDGLKAVAQGRAFAYIGNLGVVDRIVRERYAGTLRVAAPADRIQDLSFGVAPRFAPLLPLINRVLSGIPEAERERIQNSWLSTRFTFGIAPRRLGFVLAPIAVITVVFLALLTLNMLRLRKEVRHRRRTERELVFETRFKALLMDTVPIPVCVKDAQGRYVAVNPAYEQAVGVRSENVVGKMLPPQGPGRDMDVDVFAQAARAVIETGRPAQGELRYRGPDDTTHEAVYWVRLCSGEDDDRAAVLCAFVDVSDLRRMERRELEHKRRLVELTQALPSVVFQVRLARAARPRFELVFVNRRADALVRSHETHAGDAFAQFMRALDRKQRRRLTKMFLRSARSLERVRAEFMLEMPDRHQAWFHVEAEPRMREGGGVEWSGYLHDVTEAKESHAALIDAKHEAEEAARARDSFIATVSHELRTPMSGIIGILQLLDHDGLAKDDRHLVEMAGNAADLSLRILNDILDFAKSDNGEFSLESAPMSIVEIAERAAGFVAPEIMRKGLRLLRDVSPAVASRHIGDRQRLGQVLLNLLGNAVKFTERGTVSLAIDAIDETATHQTLSIRIVDTGIGISPDDQARLFSPFSQARGTVASGYGGTGLGLAICRRLIERMGGAIELESELGRGTTITLTLKLPLDTSAPPVAPEDGIEQKCGAQRAATSAGAARRILLVEDQPINREVLRRQLANLNVVDCDLAEDGAQALSAYGQGDYAMVITDCAMPVLDGVALIGSIRRRERETGRRTVLIALTADATSRQREACLDAGADEVYVKPLSLDQLRALLVRYRLLDTGGAGFDDDDLRDDLWRQLSQTLAADLETLWAASTAGNSQRVREVAHAIAGTAAWFQLREVADAAARFQQALDEPRGAQAPLLALKQAIERAIAHGNASAQP</sequence>
<dbReference type="CDD" id="cd00130">
    <property type="entry name" value="PAS"/>
    <property type="match status" value="1"/>
</dbReference>
<feature type="domain" description="HPt" evidence="24">
    <location>
        <begin position="993"/>
        <end position="1087"/>
    </location>
</feature>
<evidence type="ECO:0000256" key="1">
    <source>
        <dbReference type="ARBA" id="ARBA00000085"/>
    </source>
</evidence>
<comment type="function">
    <text evidence="16">Member of the two-component regulatory system BvgS/BvgA. Phosphorylates BvgA via a four-step phosphorelay in response to environmental signals.</text>
</comment>
<dbReference type="SMART" id="SM00062">
    <property type="entry name" value="PBPb"/>
    <property type="match status" value="1"/>
</dbReference>
<dbReference type="Pfam" id="PF00072">
    <property type="entry name" value="Response_reg"/>
    <property type="match status" value="1"/>
</dbReference>
<comment type="caution">
    <text evidence="25">The sequence shown here is derived from an EMBL/GenBank/DDBJ whole genome shotgun (WGS) entry which is preliminary data.</text>
</comment>
<comment type="subcellular location">
    <subcellularLocation>
        <location evidence="2">Cell inner membrane</location>
        <topology evidence="2">Multi-pass membrane protein</topology>
    </subcellularLocation>
</comment>
<dbReference type="InterPro" id="IPR013656">
    <property type="entry name" value="PAS_4"/>
</dbReference>
<dbReference type="PROSITE" id="PS50112">
    <property type="entry name" value="PAS"/>
    <property type="match status" value="1"/>
</dbReference>
<feature type="domain" description="PAS" evidence="23">
    <location>
        <begin position="333"/>
        <end position="378"/>
    </location>
</feature>
<dbReference type="EMBL" id="PNYB01000015">
    <property type="protein sequence ID" value="PMS21862.1"/>
    <property type="molecule type" value="Genomic_DNA"/>
</dbReference>
<evidence type="ECO:0000256" key="8">
    <source>
        <dbReference type="ARBA" id="ARBA00022692"/>
    </source>
</evidence>
<evidence type="ECO:0000256" key="16">
    <source>
        <dbReference type="ARBA" id="ARBA00058004"/>
    </source>
</evidence>
<dbReference type="RefSeq" id="WP_102611187.1">
    <property type="nucleotide sequence ID" value="NZ_CADIKD010000003.1"/>
</dbReference>
<feature type="domain" description="Response regulatory" evidence="22">
    <location>
        <begin position="863"/>
        <end position="982"/>
    </location>
</feature>
<dbReference type="PROSITE" id="PS50109">
    <property type="entry name" value="HIS_KIN"/>
    <property type="match status" value="1"/>
</dbReference>
<dbReference type="FunFam" id="3.30.565.10:FF:000010">
    <property type="entry name" value="Sensor histidine kinase RcsC"/>
    <property type="match status" value="1"/>
</dbReference>
<dbReference type="PROSITE" id="PS50894">
    <property type="entry name" value="HPT"/>
    <property type="match status" value="1"/>
</dbReference>
<dbReference type="Gene3D" id="3.40.50.2300">
    <property type="match status" value="1"/>
</dbReference>
<name>A0A2N7VXH8_9BURK</name>
<keyword evidence="26" id="KW-1185">Reference proteome</keyword>
<evidence type="ECO:0000259" key="24">
    <source>
        <dbReference type="PROSITE" id="PS50894"/>
    </source>
</evidence>
<keyword evidence="10" id="KW-0418">Kinase</keyword>
<dbReference type="Pfam" id="PF01627">
    <property type="entry name" value="Hpt"/>
    <property type="match status" value="1"/>
</dbReference>
<evidence type="ECO:0000256" key="13">
    <source>
        <dbReference type="ARBA" id="ARBA00023012"/>
    </source>
</evidence>
<keyword evidence="5" id="KW-0997">Cell inner membrane</keyword>
<dbReference type="InterPro" id="IPR004358">
    <property type="entry name" value="Sig_transdc_His_kin-like_C"/>
</dbReference>
<gene>
    <name evidence="25" type="ORF">C0Z19_18010</name>
</gene>
<evidence type="ECO:0000256" key="2">
    <source>
        <dbReference type="ARBA" id="ARBA00004429"/>
    </source>
</evidence>
<evidence type="ECO:0000256" key="18">
    <source>
        <dbReference type="PROSITE-ProRule" id="PRU00110"/>
    </source>
</evidence>
<evidence type="ECO:0000256" key="15">
    <source>
        <dbReference type="ARBA" id="ARBA00023136"/>
    </source>
</evidence>
<dbReference type="SUPFAM" id="SSF53850">
    <property type="entry name" value="Periplasmic binding protein-like II"/>
    <property type="match status" value="1"/>
</dbReference>
<keyword evidence="6 19" id="KW-0597">Phosphoprotein</keyword>
<dbReference type="InterPro" id="IPR036890">
    <property type="entry name" value="HATPase_C_sf"/>
</dbReference>
<keyword evidence="4" id="KW-1003">Cell membrane</keyword>
<dbReference type="Gene3D" id="3.30.450.20">
    <property type="entry name" value="PAS domain"/>
    <property type="match status" value="2"/>
</dbReference>
<evidence type="ECO:0000259" key="21">
    <source>
        <dbReference type="PROSITE" id="PS50109"/>
    </source>
</evidence>
<protein>
    <recommendedName>
        <fullName evidence="17">Virulence sensor protein BvgS</fullName>
        <ecNumber evidence="3">2.7.13.3</ecNumber>
    </recommendedName>
</protein>
<keyword evidence="14" id="KW-0843">Virulence</keyword>
<evidence type="ECO:0000256" key="5">
    <source>
        <dbReference type="ARBA" id="ARBA00022519"/>
    </source>
</evidence>
<dbReference type="SUPFAM" id="SSF55874">
    <property type="entry name" value="ATPase domain of HSP90 chaperone/DNA topoisomerase II/histidine kinase"/>
    <property type="match status" value="1"/>
</dbReference>
<feature type="modified residue" description="Phosphohistidine" evidence="18">
    <location>
        <position position="1032"/>
    </location>
</feature>
<organism evidence="25 26">
    <name type="scientific">Trinickia soli</name>
    <dbReference type="NCBI Taxonomy" id="380675"/>
    <lineage>
        <taxon>Bacteria</taxon>
        <taxon>Pseudomonadati</taxon>
        <taxon>Pseudomonadota</taxon>
        <taxon>Betaproteobacteria</taxon>
        <taxon>Burkholderiales</taxon>
        <taxon>Burkholderiaceae</taxon>
        <taxon>Trinickia</taxon>
    </lineage>
</organism>
<dbReference type="InterPro" id="IPR008207">
    <property type="entry name" value="Sig_transdc_His_kin_Hpt_dom"/>
</dbReference>
<dbReference type="InterPro" id="IPR003594">
    <property type="entry name" value="HATPase_dom"/>
</dbReference>
<dbReference type="Pfam" id="PF02518">
    <property type="entry name" value="HATPase_c"/>
    <property type="match status" value="1"/>
</dbReference>
<dbReference type="GO" id="GO:0005886">
    <property type="term" value="C:plasma membrane"/>
    <property type="evidence" value="ECO:0007669"/>
    <property type="project" value="UniProtKB-SubCell"/>
</dbReference>
<evidence type="ECO:0000256" key="17">
    <source>
        <dbReference type="ARBA" id="ARBA00070152"/>
    </source>
</evidence>
<dbReference type="SUPFAM" id="SSF52172">
    <property type="entry name" value="CheY-like"/>
    <property type="match status" value="1"/>
</dbReference>
<dbReference type="PANTHER" id="PTHR43047">
    <property type="entry name" value="TWO-COMPONENT HISTIDINE PROTEIN KINASE"/>
    <property type="match status" value="1"/>
</dbReference>
<dbReference type="Gene3D" id="3.30.565.10">
    <property type="entry name" value="Histidine kinase-like ATPase, C-terminal domain"/>
    <property type="match status" value="1"/>
</dbReference>
<dbReference type="Proteomes" id="UP000235347">
    <property type="component" value="Unassembled WGS sequence"/>
</dbReference>
<comment type="catalytic activity">
    <reaction evidence="1">
        <text>ATP + protein L-histidine = ADP + protein N-phospho-L-histidine.</text>
        <dbReference type="EC" id="2.7.13.3"/>
    </reaction>
</comment>
<evidence type="ECO:0000256" key="7">
    <source>
        <dbReference type="ARBA" id="ARBA00022679"/>
    </source>
</evidence>
<dbReference type="CDD" id="cd16922">
    <property type="entry name" value="HATPase_EvgS-ArcB-TorS-like"/>
    <property type="match status" value="1"/>
</dbReference>
<dbReference type="NCBIfam" id="TIGR00229">
    <property type="entry name" value="sensory_box"/>
    <property type="match status" value="1"/>
</dbReference>
<dbReference type="PANTHER" id="PTHR43047:SF78">
    <property type="entry name" value="SENSORY_REGULATORY PROTEIN RPFC"/>
    <property type="match status" value="1"/>
</dbReference>
<dbReference type="InterPro" id="IPR001638">
    <property type="entry name" value="Solute-binding_3/MltF_N"/>
</dbReference>
<keyword evidence="13" id="KW-0902">Two-component regulatory system</keyword>
<keyword evidence="7" id="KW-0808">Transferase</keyword>
<evidence type="ECO:0000256" key="4">
    <source>
        <dbReference type="ARBA" id="ARBA00022475"/>
    </source>
</evidence>
<dbReference type="InterPro" id="IPR036641">
    <property type="entry name" value="HPT_dom_sf"/>
</dbReference>
<dbReference type="Gene3D" id="1.10.287.130">
    <property type="match status" value="1"/>
</dbReference>
<dbReference type="InterPro" id="IPR005467">
    <property type="entry name" value="His_kinase_dom"/>
</dbReference>
<dbReference type="Gene3D" id="3.40.190.10">
    <property type="entry name" value="Periplasmic binding protein-like II"/>
    <property type="match status" value="2"/>
</dbReference>
<evidence type="ECO:0000256" key="3">
    <source>
        <dbReference type="ARBA" id="ARBA00012438"/>
    </source>
</evidence>
<evidence type="ECO:0000313" key="25">
    <source>
        <dbReference type="EMBL" id="PMS21862.1"/>
    </source>
</evidence>
<dbReference type="GO" id="GO:0000155">
    <property type="term" value="F:phosphorelay sensor kinase activity"/>
    <property type="evidence" value="ECO:0007669"/>
    <property type="project" value="InterPro"/>
</dbReference>
<reference evidence="25 26" key="1">
    <citation type="submission" date="2018-01" db="EMBL/GenBank/DDBJ databases">
        <title>Whole genome analyses suggest that Burkholderia sensu lato contains two further novel genera in the rhizoxinica-symbiotica group Mycetohabitans gen. nov., and Trinickia gen. nov.: implications for the evolution of diazotrophy and nodulation in the Burkholderiaceae.</title>
        <authorList>
            <person name="Estrada-de los Santos P."/>
            <person name="Palmer M."/>
            <person name="Chavez-Ramirez B."/>
            <person name="Beukes C."/>
            <person name="Steenkamp E.T."/>
            <person name="Hirsch A.M."/>
            <person name="Manyaka P."/>
            <person name="Maluk M."/>
            <person name="Lafos M."/>
            <person name="Crook M."/>
            <person name="Gross E."/>
            <person name="Simon M.F."/>
            <person name="Bueno dos Reis Junior F."/>
            <person name="Poole P.S."/>
            <person name="Venter S.N."/>
            <person name="James E.K."/>
        </authorList>
    </citation>
    <scope>NUCLEOTIDE SEQUENCE [LARGE SCALE GENOMIC DNA]</scope>
    <source>
        <strain evidence="25 26">GP25-8</strain>
    </source>
</reference>
<evidence type="ECO:0000256" key="19">
    <source>
        <dbReference type="PROSITE-ProRule" id="PRU00169"/>
    </source>
</evidence>